<evidence type="ECO:0000313" key="4">
    <source>
        <dbReference type="Proteomes" id="UP001317532"/>
    </source>
</evidence>
<feature type="active site" description="Nucleophile" evidence="1">
    <location>
        <position position="117"/>
    </location>
</feature>
<keyword evidence="2" id="KW-0862">Zinc</keyword>
<dbReference type="InterPro" id="IPR007035">
    <property type="entry name" value="Peptidase_M55"/>
</dbReference>
<evidence type="ECO:0000256" key="1">
    <source>
        <dbReference type="PIRSR" id="PIRSR015853-1"/>
    </source>
</evidence>
<dbReference type="InterPro" id="IPR027476">
    <property type="entry name" value="DppA_N"/>
</dbReference>
<feature type="binding site" evidence="2">
    <location>
        <position position="136"/>
    </location>
    <ligand>
        <name>Zn(2+)</name>
        <dbReference type="ChEBI" id="CHEBI:29105"/>
        <label>2</label>
    </ligand>
</feature>
<gene>
    <name evidence="3" type="ORF">WPS_10690</name>
</gene>
<reference evidence="3 4" key="1">
    <citation type="journal article" date="2022" name="ISME Commun">
        <title>Vulcanimicrobium alpinus gen. nov. sp. nov., the first cultivated representative of the candidate phylum 'Eremiobacterota', is a metabolically versatile aerobic anoxygenic phototroph.</title>
        <authorList>
            <person name="Yabe S."/>
            <person name="Muto K."/>
            <person name="Abe K."/>
            <person name="Yokota A."/>
            <person name="Staudigel H."/>
            <person name="Tebo B.M."/>
        </authorList>
    </citation>
    <scope>NUCLEOTIDE SEQUENCE [LARGE SCALE GENOMIC DNA]</scope>
    <source>
        <strain evidence="3 4">WC8-2</strain>
    </source>
</reference>
<dbReference type="CDD" id="cd08663">
    <property type="entry name" value="DAP_dppA_1"/>
    <property type="match status" value="1"/>
</dbReference>
<dbReference type="GO" id="GO:0046872">
    <property type="term" value="F:metal ion binding"/>
    <property type="evidence" value="ECO:0007669"/>
    <property type="project" value="UniProtKB-KW"/>
</dbReference>
<feature type="binding site" evidence="2">
    <location>
        <position position="8"/>
    </location>
    <ligand>
        <name>Zn(2+)</name>
        <dbReference type="ChEBI" id="CHEBI:29105"/>
        <label>1</label>
    </ligand>
</feature>
<dbReference type="SUPFAM" id="SSF63992">
    <property type="entry name" value="Dipeptide transport protein"/>
    <property type="match status" value="1"/>
</dbReference>
<name>A0AAN1XUL8_UNVUL</name>
<feature type="binding site" evidence="2">
    <location>
        <position position="10"/>
    </location>
    <ligand>
        <name>Zn(2+)</name>
        <dbReference type="ChEBI" id="CHEBI:29105"/>
        <label>1</label>
    </ligand>
</feature>
<evidence type="ECO:0000256" key="2">
    <source>
        <dbReference type="PIRSR" id="PIRSR015853-2"/>
    </source>
</evidence>
<proteinExistence type="predicted"/>
<feature type="binding site" evidence="2">
    <location>
        <position position="105"/>
    </location>
    <ligand>
        <name>Zn(2+)</name>
        <dbReference type="ChEBI" id="CHEBI:29105"/>
        <label>2</label>
    </ligand>
</feature>
<dbReference type="Proteomes" id="UP001317532">
    <property type="component" value="Chromosome"/>
</dbReference>
<dbReference type="RefSeq" id="WP_317996815.1">
    <property type="nucleotide sequence ID" value="NZ_AP025523.1"/>
</dbReference>
<dbReference type="AlphaFoldDB" id="A0AAN1XUL8"/>
<dbReference type="Gene3D" id="3.40.50.10780">
    <property type="entry name" value="Dipeptide transport protein"/>
    <property type="match status" value="1"/>
</dbReference>
<dbReference type="Gene3D" id="3.30.1360.130">
    <property type="entry name" value="Dipeptide transport protein"/>
    <property type="match status" value="1"/>
</dbReference>
<feature type="binding site" evidence="2">
    <location>
        <position position="61"/>
    </location>
    <ligand>
        <name>Zn(2+)</name>
        <dbReference type="ChEBI" id="CHEBI:29105"/>
        <label>2</label>
    </ligand>
</feature>
<dbReference type="PIRSF" id="PIRSF015853">
    <property type="entry name" value="Pep_DppA"/>
    <property type="match status" value="1"/>
</dbReference>
<organism evidence="3 4">
    <name type="scientific">Vulcanimicrobium alpinum</name>
    <dbReference type="NCBI Taxonomy" id="3016050"/>
    <lineage>
        <taxon>Bacteria</taxon>
        <taxon>Bacillati</taxon>
        <taxon>Vulcanimicrobiota</taxon>
        <taxon>Vulcanimicrobiia</taxon>
        <taxon>Vulcanimicrobiales</taxon>
        <taxon>Vulcanimicrobiaceae</taxon>
        <taxon>Vulcanimicrobium</taxon>
    </lineage>
</organism>
<sequence>MKLYISCDMEGTAAVSSWTQVDPSNTTEYPYYRRLMSQEVRAAIDGAREAGVGEVLVNDSHSSMRNVLWDELPADVRMIYGNRKPFSMAHGADASFDTAFFTGYHGGGGTPNAALDHTYTSETLYETRMNGLVCNEAMVNAAVLGLDGVPVTLITGDRAFVEQTKAVMPWVTGVVVKDSIGRYSVNSLSPERARALIRAGAKEAIGRVAEGKPFVFTPPITMELDFVATHSADFVEMMPGMERIGGRMVRFVHDDYRVIFRAFVCAYRLGAAANQPT</sequence>
<dbReference type="EMBL" id="AP025523">
    <property type="protein sequence ID" value="BDE05793.1"/>
    <property type="molecule type" value="Genomic_DNA"/>
</dbReference>
<dbReference type="InterPro" id="IPR036177">
    <property type="entry name" value="Peptidase_M55_sf"/>
</dbReference>
<accession>A0AAN1XUL8</accession>
<keyword evidence="4" id="KW-1185">Reference proteome</keyword>
<protein>
    <submittedName>
        <fullName evidence="3">Peptidase</fullName>
    </submittedName>
</protein>
<dbReference type="Pfam" id="PF04951">
    <property type="entry name" value="Peptidase_M55"/>
    <property type="match status" value="1"/>
</dbReference>
<evidence type="ECO:0000313" key="3">
    <source>
        <dbReference type="EMBL" id="BDE05793.1"/>
    </source>
</evidence>
<feature type="binding site" evidence="2">
    <location>
        <position position="8"/>
    </location>
    <ligand>
        <name>Zn(2+)</name>
        <dbReference type="ChEBI" id="CHEBI:29105"/>
        <label>2</label>
    </ligand>
</feature>
<dbReference type="KEGG" id="vab:WPS_10690"/>
<keyword evidence="2" id="KW-0479">Metal-binding</keyword>